<dbReference type="Pfam" id="PF02811">
    <property type="entry name" value="PHP"/>
    <property type="match status" value="1"/>
</dbReference>
<dbReference type="EC" id="3.1.3.15" evidence="3 8"/>
<keyword evidence="4 8" id="KW-0028">Amino-acid biosynthesis</keyword>
<evidence type="ECO:0000313" key="10">
    <source>
        <dbReference type="EMBL" id="KAJ7611301.1"/>
    </source>
</evidence>
<keyword evidence="11" id="KW-1185">Reference proteome</keyword>
<protein>
    <recommendedName>
        <fullName evidence="3 8">Histidinol-phosphatase</fullName>
        <shortName evidence="8">HolPase</shortName>
        <ecNumber evidence="3 8">3.1.3.15</ecNumber>
    </recommendedName>
</protein>
<evidence type="ECO:0000256" key="6">
    <source>
        <dbReference type="ARBA" id="ARBA00023102"/>
    </source>
</evidence>
<name>A0AAD7FCU3_9AGAR</name>
<accession>A0AAD7FCU3</accession>
<evidence type="ECO:0000259" key="9">
    <source>
        <dbReference type="Pfam" id="PF02811"/>
    </source>
</evidence>
<dbReference type="GO" id="GO:0000105">
    <property type="term" value="P:L-histidine biosynthetic process"/>
    <property type="evidence" value="ECO:0007669"/>
    <property type="project" value="UniProtKB-UniRule"/>
</dbReference>
<sequence>MPINHHSHSGQFCQHAKGSLEEVVVEAIRQRFDVYGLTEHVPRYRTEDLYPEEAIKDRCPMVPDSQTPQAQLTPATLVTQFDSFLVEAHRLKQLYAPQIRLLVGLETDYITALDLDQLQGLLERHRGRVDYLVGSVHHVNRIPIDFDLDTYQRAVESMENTHSFLSAYFDAQYELLQRFHAEIIGHLDLCRLYTPDLAFSAYPESWQKAERNILFAISYGALFEINASALRKGWSTPYPAEDVLQMILKNGGRLTLSDDSHGPHAVGLNYASIPEYLCRNGVSELWFLEQSEVPNAAGRHVRAQKLDRGWEEHPFWASLQRNCEGLASSSSHY</sequence>
<dbReference type="Proteomes" id="UP001221142">
    <property type="component" value="Unassembled WGS sequence"/>
</dbReference>
<keyword evidence="6 8" id="KW-0368">Histidine biosynthesis</keyword>
<evidence type="ECO:0000256" key="7">
    <source>
        <dbReference type="ARBA" id="ARBA00049158"/>
    </source>
</evidence>
<evidence type="ECO:0000256" key="8">
    <source>
        <dbReference type="RuleBase" id="RU366003"/>
    </source>
</evidence>
<proteinExistence type="inferred from homology"/>
<evidence type="ECO:0000256" key="5">
    <source>
        <dbReference type="ARBA" id="ARBA00022801"/>
    </source>
</evidence>
<dbReference type="InterPro" id="IPR016195">
    <property type="entry name" value="Pol/histidinol_Pase-like"/>
</dbReference>
<organism evidence="10 11">
    <name type="scientific">Roridomyces roridus</name>
    <dbReference type="NCBI Taxonomy" id="1738132"/>
    <lineage>
        <taxon>Eukaryota</taxon>
        <taxon>Fungi</taxon>
        <taxon>Dikarya</taxon>
        <taxon>Basidiomycota</taxon>
        <taxon>Agaricomycotina</taxon>
        <taxon>Agaricomycetes</taxon>
        <taxon>Agaricomycetidae</taxon>
        <taxon>Agaricales</taxon>
        <taxon>Marasmiineae</taxon>
        <taxon>Mycenaceae</taxon>
        <taxon>Roridomyces</taxon>
    </lineage>
</organism>
<comment type="pathway">
    <text evidence="1 8">Amino-acid biosynthesis; L-histidine biosynthesis; L-histidine from 5-phospho-alpha-D-ribose 1-diphosphate: step 8/9.</text>
</comment>
<dbReference type="Gene3D" id="3.20.20.140">
    <property type="entry name" value="Metal-dependent hydrolases"/>
    <property type="match status" value="1"/>
</dbReference>
<evidence type="ECO:0000313" key="11">
    <source>
        <dbReference type="Proteomes" id="UP001221142"/>
    </source>
</evidence>
<reference evidence="10" key="1">
    <citation type="submission" date="2023-03" db="EMBL/GenBank/DDBJ databases">
        <title>Massive genome expansion in bonnet fungi (Mycena s.s.) driven by repeated elements and novel gene families across ecological guilds.</title>
        <authorList>
            <consortium name="Lawrence Berkeley National Laboratory"/>
            <person name="Harder C.B."/>
            <person name="Miyauchi S."/>
            <person name="Viragh M."/>
            <person name="Kuo A."/>
            <person name="Thoen E."/>
            <person name="Andreopoulos B."/>
            <person name="Lu D."/>
            <person name="Skrede I."/>
            <person name="Drula E."/>
            <person name="Henrissat B."/>
            <person name="Morin E."/>
            <person name="Kohler A."/>
            <person name="Barry K."/>
            <person name="LaButti K."/>
            <person name="Morin E."/>
            <person name="Salamov A."/>
            <person name="Lipzen A."/>
            <person name="Mereny Z."/>
            <person name="Hegedus B."/>
            <person name="Baldrian P."/>
            <person name="Stursova M."/>
            <person name="Weitz H."/>
            <person name="Taylor A."/>
            <person name="Grigoriev I.V."/>
            <person name="Nagy L.G."/>
            <person name="Martin F."/>
            <person name="Kauserud H."/>
        </authorList>
    </citation>
    <scope>NUCLEOTIDE SEQUENCE</scope>
    <source>
        <strain evidence="10">9284</strain>
    </source>
</reference>
<evidence type="ECO:0000256" key="2">
    <source>
        <dbReference type="ARBA" id="ARBA00009152"/>
    </source>
</evidence>
<keyword evidence="5 8" id="KW-0378">Hydrolase</keyword>
<dbReference type="AlphaFoldDB" id="A0AAD7FCU3"/>
<comment type="catalytic activity">
    <reaction evidence="7 8">
        <text>L-histidinol phosphate + H2O = L-histidinol + phosphate</text>
        <dbReference type="Rhea" id="RHEA:14465"/>
        <dbReference type="ChEBI" id="CHEBI:15377"/>
        <dbReference type="ChEBI" id="CHEBI:43474"/>
        <dbReference type="ChEBI" id="CHEBI:57699"/>
        <dbReference type="ChEBI" id="CHEBI:57980"/>
        <dbReference type="EC" id="3.1.3.15"/>
    </reaction>
</comment>
<comment type="caution">
    <text evidence="10">The sequence shown here is derived from an EMBL/GenBank/DDBJ whole genome shotgun (WGS) entry which is preliminary data.</text>
</comment>
<dbReference type="GO" id="GO:0005737">
    <property type="term" value="C:cytoplasm"/>
    <property type="evidence" value="ECO:0007669"/>
    <property type="project" value="TreeGrafter"/>
</dbReference>
<dbReference type="InterPro" id="IPR010140">
    <property type="entry name" value="Histidinol_P_phosphatase_HisJ"/>
</dbReference>
<dbReference type="PANTHER" id="PTHR21039:SF0">
    <property type="entry name" value="HISTIDINOL-PHOSPHATASE"/>
    <property type="match status" value="1"/>
</dbReference>
<dbReference type="SUPFAM" id="SSF89550">
    <property type="entry name" value="PHP domain-like"/>
    <property type="match status" value="1"/>
</dbReference>
<dbReference type="NCBIfam" id="TIGR01856">
    <property type="entry name" value="hisJ_fam"/>
    <property type="match status" value="1"/>
</dbReference>
<dbReference type="InterPro" id="IPR004013">
    <property type="entry name" value="PHP_dom"/>
</dbReference>
<evidence type="ECO:0000256" key="3">
    <source>
        <dbReference type="ARBA" id="ARBA00013085"/>
    </source>
</evidence>
<dbReference type="CDD" id="cd12110">
    <property type="entry name" value="PHP_HisPPase_Hisj_like"/>
    <property type="match status" value="1"/>
</dbReference>
<dbReference type="EMBL" id="JARKIF010000033">
    <property type="protein sequence ID" value="KAJ7611301.1"/>
    <property type="molecule type" value="Genomic_DNA"/>
</dbReference>
<dbReference type="PANTHER" id="PTHR21039">
    <property type="entry name" value="HISTIDINOL PHOSPHATASE-RELATED"/>
    <property type="match status" value="1"/>
</dbReference>
<feature type="domain" description="PHP" evidence="9">
    <location>
        <begin position="5"/>
        <end position="227"/>
    </location>
</feature>
<gene>
    <name evidence="10" type="ORF">FB45DRAFT_760811</name>
</gene>
<comment type="similarity">
    <text evidence="2 8">Belongs to the PHP hydrolase family. HisK subfamily.</text>
</comment>
<dbReference type="GO" id="GO:0004401">
    <property type="term" value="F:histidinol-phosphatase activity"/>
    <property type="evidence" value="ECO:0007669"/>
    <property type="project" value="UniProtKB-UniRule"/>
</dbReference>
<evidence type="ECO:0000256" key="4">
    <source>
        <dbReference type="ARBA" id="ARBA00022605"/>
    </source>
</evidence>
<evidence type="ECO:0000256" key="1">
    <source>
        <dbReference type="ARBA" id="ARBA00004970"/>
    </source>
</evidence>